<dbReference type="AlphaFoldDB" id="A0AAV0CSY3"/>
<proteinExistence type="predicted"/>
<accession>A0AAV0CSY3</accession>
<gene>
    <name evidence="1" type="ORF">CEPIT_LOCUS8262</name>
</gene>
<organism evidence="1 2">
    <name type="scientific">Cuscuta epithymum</name>
    <dbReference type="NCBI Taxonomy" id="186058"/>
    <lineage>
        <taxon>Eukaryota</taxon>
        <taxon>Viridiplantae</taxon>
        <taxon>Streptophyta</taxon>
        <taxon>Embryophyta</taxon>
        <taxon>Tracheophyta</taxon>
        <taxon>Spermatophyta</taxon>
        <taxon>Magnoliopsida</taxon>
        <taxon>eudicotyledons</taxon>
        <taxon>Gunneridae</taxon>
        <taxon>Pentapetalae</taxon>
        <taxon>asterids</taxon>
        <taxon>lamiids</taxon>
        <taxon>Solanales</taxon>
        <taxon>Convolvulaceae</taxon>
        <taxon>Cuscuteae</taxon>
        <taxon>Cuscuta</taxon>
        <taxon>Cuscuta subgen. Cuscuta</taxon>
    </lineage>
</organism>
<dbReference type="Proteomes" id="UP001152523">
    <property type="component" value="Unassembled WGS sequence"/>
</dbReference>
<evidence type="ECO:0000313" key="2">
    <source>
        <dbReference type="Proteomes" id="UP001152523"/>
    </source>
</evidence>
<dbReference type="EMBL" id="CAMAPF010000040">
    <property type="protein sequence ID" value="CAH9082876.1"/>
    <property type="molecule type" value="Genomic_DNA"/>
</dbReference>
<protein>
    <submittedName>
        <fullName evidence="1">Uncharacterized protein</fullName>
    </submittedName>
</protein>
<evidence type="ECO:0000313" key="1">
    <source>
        <dbReference type="EMBL" id="CAH9082876.1"/>
    </source>
</evidence>
<comment type="caution">
    <text evidence="1">The sequence shown here is derived from an EMBL/GenBank/DDBJ whole genome shotgun (WGS) entry which is preliminary data.</text>
</comment>
<sequence length="123" mass="13828">MVQHTMGRDLAGSGVRACGFEHGFHRHNFSSKFFVQSGNAAGICILPMAEEKITFDEKTVQSAIESTWFGSNVLDPICVLDIHYGHSNQDCVSGERVDDRWGYWLVLFHEILQGQKLVEIQPC</sequence>
<reference evidence="1" key="1">
    <citation type="submission" date="2022-07" db="EMBL/GenBank/DDBJ databases">
        <authorList>
            <person name="Macas J."/>
            <person name="Novak P."/>
            <person name="Neumann P."/>
        </authorList>
    </citation>
    <scope>NUCLEOTIDE SEQUENCE</scope>
</reference>
<name>A0AAV0CSY3_9ASTE</name>
<keyword evidence="2" id="KW-1185">Reference proteome</keyword>